<proteinExistence type="predicted"/>
<reference evidence="3" key="1">
    <citation type="journal article" date="2024" name="Int. J. Syst. Evol. Microbiol.">
        <title>Polycladomyces zharkentensis sp. nov., a novel thermophilic cellulose- and starch-degrading member of the Bacillota from a geothermal aquifer in Kazakhstan.</title>
        <authorList>
            <person name="Mashzhan A."/>
            <person name="Kistaubayeva A."/>
            <person name="Javier-Lopez R."/>
            <person name="Bissenova U."/>
            <person name="Bissenbay A."/>
            <person name="Birkeland N.K."/>
        </authorList>
    </citation>
    <scope>NUCLEOTIDE SEQUENCE</scope>
    <source>
        <strain evidence="3">ZKZ2T</strain>
    </source>
</reference>
<dbReference type="EMBL" id="JAFHAP010000013">
    <property type="protein sequence ID" value="MBN2910607.1"/>
    <property type="molecule type" value="Genomic_DNA"/>
</dbReference>
<feature type="coiled-coil region" evidence="1">
    <location>
        <begin position="11"/>
        <end position="62"/>
    </location>
</feature>
<evidence type="ECO:0000256" key="1">
    <source>
        <dbReference type="SAM" id="Coils"/>
    </source>
</evidence>
<protein>
    <submittedName>
        <fullName evidence="3">Uncharacterized protein</fullName>
    </submittedName>
</protein>
<dbReference type="RefSeq" id="WP_205496670.1">
    <property type="nucleotide sequence ID" value="NZ_JAFHAP010000013.1"/>
</dbReference>
<gene>
    <name evidence="3" type="ORF">JQC72_13970</name>
</gene>
<evidence type="ECO:0000313" key="4">
    <source>
        <dbReference type="Proteomes" id="UP001177120"/>
    </source>
</evidence>
<evidence type="ECO:0000313" key="3">
    <source>
        <dbReference type="EMBL" id="MBN2910607.1"/>
    </source>
</evidence>
<sequence length="189" mass="21700">MLPGSGWLHALADIRREMEQLMQEISSGHDKAKERQALWNAMREWAQSVMELENRLTSLSQDGWNPTSWDQVEAAPINQRLTGFQPMSDKYDWAPLLLRVSEQTERVRNALHNLSKGEGRDDWMSVKQRLLQIENRLAGLTNRLHGTVYASFLPLQENIEFDHRGERIVIHGPGDDWPSGSPAEQGQFD</sequence>
<comment type="caution">
    <text evidence="3">The sequence shown here is derived from an EMBL/GenBank/DDBJ whole genome shotgun (WGS) entry which is preliminary data.</text>
</comment>
<evidence type="ECO:0000256" key="2">
    <source>
        <dbReference type="SAM" id="MobiDB-lite"/>
    </source>
</evidence>
<name>A0ABS2WM20_9BACL</name>
<dbReference type="Proteomes" id="UP001177120">
    <property type="component" value="Unassembled WGS sequence"/>
</dbReference>
<organism evidence="3 4">
    <name type="scientific">Polycladomyces zharkentensis</name>
    <dbReference type="NCBI Taxonomy" id="2807616"/>
    <lineage>
        <taxon>Bacteria</taxon>
        <taxon>Bacillati</taxon>
        <taxon>Bacillota</taxon>
        <taxon>Bacilli</taxon>
        <taxon>Bacillales</taxon>
        <taxon>Thermoactinomycetaceae</taxon>
        <taxon>Polycladomyces</taxon>
    </lineage>
</organism>
<accession>A0ABS2WM20</accession>
<keyword evidence="4" id="KW-1185">Reference proteome</keyword>
<keyword evidence="1" id="KW-0175">Coiled coil</keyword>
<feature type="region of interest" description="Disordered" evidence="2">
    <location>
        <begin position="170"/>
        <end position="189"/>
    </location>
</feature>